<dbReference type="PANTHER" id="PTHR24291">
    <property type="entry name" value="CYTOCHROME P450 FAMILY 4"/>
    <property type="match status" value="1"/>
</dbReference>
<evidence type="ECO:0000256" key="6">
    <source>
        <dbReference type="ARBA" id="ARBA00023033"/>
    </source>
</evidence>
<dbReference type="Proteomes" id="UP001611383">
    <property type="component" value="Chromosome"/>
</dbReference>
<proteinExistence type="inferred from homology"/>
<evidence type="ECO:0000256" key="3">
    <source>
        <dbReference type="ARBA" id="ARBA00022723"/>
    </source>
</evidence>
<sequence>MDATTAVPASTPPRIPPGPRGLPLLGVALDVQKDVLGWNLRTAMEYGPVVQYRFGPLRSYLVTHPDGLKHVLQDHVKNYTKDHFGYAIIRRIAGNGIFTSEGATWLRQRRLAQPAFHRARISAMGAQMVKAADELSEHWAAAQRSGERRLAVNDMMSLTLRIVGEALLGTDMREEIRAVADSFNTLNEQTVERFRTLRLLPPILPTAYDRTFREARRTLYEVVARIISLRRQRLEDHGDLLSMFMLAKDEETGEQMDDEQLRDEVLTMLLAGHETTANLLSWTWVLLHQNPDAERKLHAELDEVLGGRLPTAEDVPKLVYTRRVLDETLRIYPPIYSLTRKVVADDVVCGYQVRGGSSLYLSPYATHRLPEFWPDPERFDPDRFTPEQVAVRPRYAYFPFLGGPRQCIGNNFALMEGTLILATLAQRHRPRMVEGYTPTPETLLTLRPKGELPVTLSAR</sequence>
<accession>A0ABY9WNG9</accession>
<dbReference type="PANTHER" id="PTHR24291:SF50">
    <property type="entry name" value="BIFUNCTIONAL ALBAFLAVENONE MONOOXYGENASE_TERPENE SYNTHASE"/>
    <property type="match status" value="1"/>
</dbReference>
<dbReference type="InterPro" id="IPR002401">
    <property type="entry name" value="Cyt_P450_E_grp-I"/>
</dbReference>
<dbReference type="InterPro" id="IPR050196">
    <property type="entry name" value="Cytochrome_P450_Monoox"/>
</dbReference>
<evidence type="ECO:0000256" key="2">
    <source>
        <dbReference type="ARBA" id="ARBA00022617"/>
    </source>
</evidence>
<dbReference type="InterPro" id="IPR001128">
    <property type="entry name" value="Cyt_P450"/>
</dbReference>
<name>A0ABY9WNG9_9BACT</name>
<keyword evidence="4" id="KW-0560">Oxidoreductase</keyword>
<dbReference type="PRINTS" id="PR00385">
    <property type="entry name" value="P450"/>
</dbReference>
<evidence type="ECO:0000256" key="4">
    <source>
        <dbReference type="ARBA" id="ARBA00023002"/>
    </source>
</evidence>
<gene>
    <name evidence="7" type="ORF">F0U60_15375</name>
</gene>
<dbReference type="RefSeq" id="WP_395819892.1">
    <property type="nucleotide sequence ID" value="NZ_CP043494.1"/>
</dbReference>
<dbReference type="CDD" id="cd20620">
    <property type="entry name" value="CYP132-like"/>
    <property type="match status" value="1"/>
</dbReference>
<keyword evidence="6" id="KW-0503">Monooxygenase</keyword>
<protein>
    <submittedName>
        <fullName evidence="7">Cytochrome P450</fullName>
    </submittedName>
</protein>
<organism evidence="7 8">
    <name type="scientific">Archangium minus</name>
    <dbReference type="NCBI Taxonomy" id="83450"/>
    <lineage>
        <taxon>Bacteria</taxon>
        <taxon>Pseudomonadati</taxon>
        <taxon>Myxococcota</taxon>
        <taxon>Myxococcia</taxon>
        <taxon>Myxococcales</taxon>
        <taxon>Cystobacterineae</taxon>
        <taxon>Archangiaceae</taxon>
        <taxon>Archangium</taxon>
    </lineage>
</organism>
<keyword evidence="2" id="KW-0349">Heme</keyword>
<dbReference type="Gene3D" id="1.10.630.10">
    <property type="entry name" value="Cytochrome P450"/>
    <property type="match status" value="1"/>
</dbReference>
<dbReference type="EMBL" id="CP043494">
    <property type="protein sequence ID" value="WNG45329.1"/>
    <property type="molecule type" value="Genomic_DNA"/>
</dbReference>
<keyword evidence="3" id="KW-0479">Metal-binding</keyword>
<evidence type="ECO:0000256" key="1">
    <source>
        <dbReference type="ARBA" id="ARBA00010617"/>
    </source>
</evidence>
<dbReference type="InterPro" id="IPR036396">
    <property type="entry name" value="Cyt_P450_sf"/>
</dbReference>
<dbReference type="Pfam" id="PF00067">
    <property type="entry name" value="p450"/>
    <property type="match status" value="1"/>
</dbReference>
<dbReference type="SUPFAM" id="SSF48264">
    <property type="entry name" value="Cytochrome P450"/>
    <property type="match status" value="1"/>
</dbReference>
<comment type="similarity">
    <text evidence="1">Belongs to the cytochrome P450 family.</text>
</comment>
<keyword evidence="8" id="KW-1185">Reference proteome</keyword>
<evidence type="ECO:0000313" key="8">
    <source>
        <dbReference type="Proteomes" id="UP001611383"/>
    </source>
</evidence>
<evidence type="ECO:0000256" key="5">
    <source>
        <dbReference type="ARBA" id="ARBA00023004"/>
    </source>
</evidence>
<evidence type="ECO:0000313" key="7">
    <source>
        <dbReference type="EMBL" id="WNG45329.1"/>
    </source>
</evidence>
<keyword evidence="5" id="KW-0408">Iron</keyword>
<reference evidence="7 8" key="1">
    <citation type="submission" date="2019-08" db="EMBL/GenBank/DDBJ databases">
        <title>Archangium and Cystobacter genomes.</title>
        <authorList>
            <person name="Chen I.-C.K."/>
            <person name="Wielgoss S."/>
        </authorList>
    </citation>
    <scope>NUCLEOTIDE SEQUENCE [LARGE SCALE GENOMIC DNA]</scope>
    <source>
        <strain evidence="7 8">Cbm 6</strain>
    </source>
</reference>
<dbReference type="PRINTS" id="PR00463">
    <property type="entry name" value="EP450I"/>
</dbReference>